<dbReference type="AlphaFoldDB" id="A0AAV5QVN9"/>
<comment type="similarity">
    <text evidence="1">Belongs to the PDCD5 family.</text>
</comment>
<dbReference type="Gene3D" id="1.10.8.140">
    <property type="entry name" value="PDCD5-like"/>
    <property type="match status" value="1"/>
</dbReference>
<dbReference type="PANTHER" id="PTHR10840:SF0">
    <property type="entry name" value="PROGRAMMED CELL DEATH PROTEIN 5"/>
    <property type="match status" value="1"/>
</dbReference>
<keyword evidence="4" id="KW-1185">Reference proteome</keyword>
<evidence type="ECO:0000313" key="4">
    <source>
        <dbReference type="Proteomes" id="UP001360560"/>
    </source>
</evidence>
<feature type="compositionally biased region" description="Polar residues" evidence="2">
    <location>
        <begin position="18"/>
        <end position="36"/>
    </location>
</feature>
<dbReference type="InterPro" id="IPR002836">
    <property type="entry name" value="PDCD5-like"/>
</dbReference>
<comment type="caution">
    <text evidence="3">The sequence shown here is derived from an EMBL/GenBank/DDBJ whole genome shotgun (WGS) entry which is preliminary data.</text>
</comment>
<dbReference type="GeneID" id="90076759"/>
<organism evidence="3 4">
    <name type="scientific">Saccharomycopsis crataegensis</name>
    <dbReference type="NCBI Taxonomy" id="43959"/>
    <lineage>
        <taxon>Eukaryota</taxon>
        <taxon>Fungi</taxon>
        <taxon>Dikarya</taxon>
        <taxon>Ascomycota</taxon>
        <taxon>Saccharomycotina</taxon>
        <taxon>Saccharomycetes</taxon>
        <taxon>Saccharomycopsidaceae</taxon>
        <taxon>Saccharomycopsis</taxon>
    </lineage>
</organism>
<dbReference type="SUPFAM" id="SSF46950">
    <property type="entry name" value="Double-stranded DNA-binding domain"/>
    <property type="match status" value="1"/>
</dbReference>
<accession>A0AAV5QVN9</accession>
<reference evidence="3 4" key="1">
    <citation type="journal article" date="2023" name="Elife">
        <title>Identification of key yeast species and microbe-microbe interactions impacting larval growth of Drosophila in the wild.</title>
        <authorList>
            <person name="Mure A."/>
            <person name="Sugiura Y."/>
            <person name="Maeda R."/>
            <person name="Honda K."/>
            <person name="Sakurai N."/>
            <person name="Takahashi Y."/>
            <person name="Watada M."/>
            <person name="Katoh T."/>
            <person name="Gotoh A."/>
            <person name="Gotoh Y."/>
            <person name="Taniguchi I."/>
            <person name="Nakamura K."/>
            <person name="Hayashi T."/>
            <person name="Katayama T."/>
            <person name="Uemura T."/>
            <person name="Hattori Y."/>
        </authorList>
    </citation>
    <scope>NUCLEOTIDE SEQUENCE [LARGE SCALE GENOMIC DNA]</scope>
    <source>
        <strain evidence="3 4">SC-9</strain>
    </source>
</reference>
<sequence>MEDAELQAIRKARLAELQRNSGQGPSEKSSDNTESLQISLLSQVLEPQARERLSRINMVRPDRAKAVENYIGKLAQSGQLRRKMTEKELVQILDGIARDQDSQNQSKIVFNRKNAANSYGGDDDDEDDDFFD</sequence>
<name>A0AAV5QVN9_9ASCO</name>
<dbReference type="PANTHER" id="PTHR10840">
    <property type="entry name" value="PROGRAMMED CELL DEATH PROTEIN 5"/>
    <property type="match status" value="1"/>
</dbReference>
<feature type="compositionally biased region" description="Acidic residues" evidence="2">
    <location>
        <begin position="121"/>
        <end position="132"/>
    </location>
</feature>
<dbReference type="GO" id="GO:0003677">
    <property type="term" value="F:DNA binding"/>
    <property type="evidence" value="ECO:0007669"/>
    <property type="project" value="InterPro"/>
</dbReference>
<dbReference type="Pfam" id="PF01984">
    <property type="entry name" value="dsDNA_bind"/>
    <property type="match status" value="1"/>
</dbReference>
<dbReference type="GO" id="GO:0005829">
    <property type="term" value="C:cytosol"/>
    <property type="evidence" value="ECO:0007669"/>
    <property type="project" value="TreeGrafter"/>
</dbReference>
<proteinExistence type="inferred from homology"/>
<evidence type="ECO:0000256" key="2">
    <source>
        <dbReference type="SAM" id="MobiDB-lite"/>
    </source>
</evidence>
<evidence type="ECO:0000256" key="1">
    <source>
        <dbReference type="ARBA" id="ARBA00010490"/>
    </source>
</evidence>
<dbReference type="GO" id="GO:0005634">
    <property type="term" value="C:nucleus"/>
    <property type="evidence" value="ECO:0007669"/>
    <property type="project" value="TreeGrafter"/>
</dbReference>
<feature type="region of interest" description="Disordered" evidence="2">
    <location>
        <begin position="15"/>
        <end position="36"/>
    </location>
</feature>
<gene>
    <name evidence="3" type="ORF">DASC09_061100</name>
</gene>
<dbReference type="RefSeq" id="XP_064855766.1">
    <property type="nucleotide sequence ID" value="XM_064999694.1"/>
</dbReference>
<dbReference type="InterPro" id="IPR036883">
    <property type="entry name" value="PDCD5-like_sf"/>
</dbReference>
<evidence type="ECO:0000313" key="3">
    <source>
        <dbReference type="EMBL" id="GMM38771.1"/>
    </source>
</evidence>
<dbReference type="PIRSF" id="PIRSF015730">
    <property type="entry name" value="TFAR19"/>
    <property type="match status" value="1"/>
</dbReference>
<protein>
    <submittedName>
        <fullName evidence="3">Sdd2 protein</fullName>
    </submittedName>
</protein>
<feature type="region of interest" description="Disordered" evidence="2">
    <location>
        <begin position="100"/>
        <end position="132"/>
    </location>
</feature>
<dbReference type="Proteomes" id="UP001360560">
    <property type="component" value="Unassembled WGS sequence"/>
</dbReference>
<dbReference type="EMBL" id="BTFZ01000020">
    <property type="protein sequence ID" value="GMM38771.1"/>
    <property type="molecule type" value="Genomic_DNA"/>
</dbReference>